<keyword evidence="4" id="KW-1185">Reference proteome</keyword>
<dbReference type="InterPro" id="IPR043426">
    <property type="entry name" value="MltB-like"/>
</dbReference>
<reference evidence="3 4" key="1">
    <citation type="submission" date="2021-04" db="EMBL/GenBank/DDBJ databases">
        <title>Whole genome sequence of Jiella sp. KSK16Y-1.</title>
        <authorList>
            <person name="Tuo L."/>
        </authorList>
    </citation>
    <scope>NUCLEOTIDE SEQUENCE [LARGE SCALE GENOMIC DNA]</scope>
    <source>
        <strain evidence="3 4">KSK16Y-1</strain>
    </source>
</reference>
<feature type="chain" id="PRO_5045875015" evidence="1">
    <location>
        <begin position="30"/>
        <end position="416"/>
    </location>
</feature>
<name>A0ABS4BHT4_9HYPH</name>
<protein>
    <submittedName>
        <fullName evidence="3">Lytic murein transglycosylase</fullName>
    </submittedName>
</protein>
<keyword evidence="1" id="KW-0732">Signal</keyword>
<organism evidence="3 4">
    <name type="scientific">Jiella mangrovi</name>
    <dbReference type="NCBI Taxonomy" id="2821407"/>
    <lineage>
        <taxon>Bacteria</taxon>
        <taxon>Pseudomonadati</taxon>
        <taxon>Pseudomonadota</taxon>
        <taxon>Alphaproteobacteria</taxon>
        <taxon>Hyphomicrobiales</taxon>
        <taxon>Aurantimonadaceae</taxon>
        <taxon>Jiella</taxon>
    </lineage>
</organism>
<comment type="caution">
    <text evidence="3">The sequence shown here is derived from an EMBL/GenBank/DDBJ whole genome shotgun (WGS) entry which is preliminary data.</text>
</comment>
<dbReference type="SUPFAM" id="SSF47090">
    <property type="entry name" value="PGBD-like"/>
    <property type="match status" value="1"/>
</dbReference>
<sequence>MMNRFSHLARAIALTLALGVLAAASPSRAASSLDQGFRSFLETDIWPAAKARGVSRAVFDAAFRGVSPDTKLPDLILPGGKNTIAETNFQAEFKSGADYLSERAVAGNVATARRLRSKYGDLLARIERRYGVPAPILLAIWGRESAFGAAKIPMNAFEVLGTKAFLSRRKAMFREELLAALQIVADGHLKVAEMKSSWAGALGQPQFMPSKFLKYAVDFDGDGRRDIWNSVPDTLASIANYLQAAGWQRGRDWGFEAVVPPAVSCRGEGPDKAFRIADLVKSGVKRVSGRPFPQSELKATGHLLFPAGRLGPAFVATPNFYVIKEYNNSDLYALFVGHVADRIQGGGPFVGKWRKTDRLTRGDVFRMQQKLVAMGMDVGAVDGLAGFKTRRSIGEAEKKLGLAETCWPSQALAGRL</sequence>
<dbReference type="InterPro" id="IPR011970">
    <property type="entry name" value="MltB_2"/>
</dbReference>
<dbReference type="EMBL" id="JAGJCF010000004">
    <property type="protein sequence ID" value="MBP0615515.1"/>
    <property type="molecule type" value="Genomic_DNA"/>
</dbReference>
<dbReference type="InterPro" id="IPR031304">
    <property type="entry name" value="SLT_2"/>
</dbReference>
<feature type="domain" description="Transglycosylase SLT" evidence="2">
    <location>
        <begin position="40"/>
        <end position="341"/>
    </location>
</feature>
<evidence type="ECO:0000256" key="1">
    <source>
        <dbReference type="SAM" id="SignalP"/>
    </source>
</evidence>
<dbReference type="SUPFAM" id="SSF53955">
    <property type="entry name" value="Lysozyme-like"/>
    <property type="match status" value="1"/>
</dbReference>
<dbReference type="InterPro" id="IPR023346">
    <property type="entry name" value="Lysozyme-like_dom_sf"/>
</dbReference>
<dbReference type="Pfam" id="PF13406">
    <property type="entry name" value="SLT_2"/>
    <property type="match status" value="1"/>
</dbReference>
<evidence type="ECO:0000259" key="2">
    <source>
        <dbReference type="Pfam" id="PF13406"/>
    </source>
</evidence>
<dbReference type="InterPro" id="IPR036365">
    <property type="entry name" value="PGBD-like_sf"/>
</dbReference>
<dbReference type="Gene3D" id="1.10.530.10">
    <property type="match status" value="1"/>
</dbReference>
<evidence type="ECO:0000313" key="4">
    <source>
        <dbReference type="Proteomes" id="UP000678276"/>
    </source>
</evidence>
<dbReference type="PANTHER" id="PTHR30163">
    <property type="entry name" value="MEMBRANE-BOUND LYTIC MUREIN TRANSGLYCOSYLASE B"/>
    <property type="match status" value="1"/>
</dbReference>
<feature type="signal peptide" evidence="1">
    <location>
        <begin position="1"/>
        <end position="29"/>
    </location>
</feature>
<proteinExistence type="predicted"/>
<gene>
    <name evidence="3" type="ORF">J6595_07980</name>
</gene>
<accession>A0ABS4BHT4</accession>
<evidence type="ECO:0000313" key="3">
    <source>
        <dbReference type="EMBL" id="MBP0615515.1"/>
    </source>
</evidence>
<dbReference type="Gene3D" id="1.10.8.350">
    <property type="entry name" value="Bacterial muramidase"/>
    <property type="match status" value="1"/>
</dbReference>
<dbReference type="Proteomes" id="UP000678276">
    <property type="component" value="Unassembled WGS sequence"/>
</dbReference>
<dbReference type="PANTHER" id="PTHR30163:SF8">
    <property type="entry name" value="LYTIC MUREIN TRANSGLYCOSYLASE"/>
    <property type="match status" value="1"/>
</dbReference>
<dbReference type="NCBIfam" id="TIGR02283">
    <property type="entry name" value="MltB_2"/>
    <property type="match status" value="1"/>
</dbReference>
<dbReference type="RefSeq" id="WP_209593935.1">
    <property type="nucleotide sequence ID" value="NZ_JAGJCF010000004.1"/>
</dbReference>
<dbReference type="CDD" id="cd13399">
    <property type="entry name" value="Slt35-like"/>
    <property type="match status" value="1"/>
</dbReference>